<dbReference type="InterPro" id="IPR036962">
    <property type="entry name" value="Glyco_hydro_3_N_sf"/>
</dbReference>
<evidence type="ECO:0000256" key="2">
    <source>
        <dbReference type="ARBA" id="ARBA00004613"/>
    </source>
</evidence>
<dbReference type="GO" id="GO:0030245">
    <property type="term" value="P:cellulose catabolic process"/>
    <property type="evidence" value="ECO:0007669"/>
    <property type="project" value="UniProtKB-UniPathway"/>
</dbReference>
<dbReference type="InterPro" id="IPR013783">
    <property type="entry name" value="Ig-like_fold"/>
</dbReference>
<gene>
    <name evidence="19" type="ORF">G7K_1651-t1</name>
</gene>
<dbReference type="AlphaFoldDB" id="A0A0E9NC90"/>
<keyword evidence="6 15" id="KW-0732">Signal</keyword>
<reference evidence="19 20" key="2">
    <citation type="journal article" date="2014" name="J. Gen. Appl. Microbiol.">
        <title>The early diverging ascomycetous budding yeast Saitoella complicata has three histone deacetylases belonging to the Clr6, Hos2, and Rpd3 lineages.</title>
        <authorList>
            <person name="Nishida H."/>
            <person name="Matsumoto T."/>
            <person name="Kondo S."/>
            <person name="Hamamoto M."/>
            <person name="Yoshikawa H."/>
        </authorList>
    </citation>
    <scope>NUCLEOTIDE SEQUENCE [LARGE SCALE GENOMIC DNA]</scope>
    <source>
        <strain evidence="19 20">NRRL Y-17804</strain>
    </source>
</reference>
<evidence type="ECO:0000256" key="7">
    <source>
        <dbReference type="ARBA" id="ARBA00022801"/>
    </source>
</evidence>
<dbReference type="OMA" id="DMTMAGD"/>
<dbReference type="GO" id="GO:0008422">
    <property type="term" value="F:beta-glucosidase activity"/>
    <property type="evidence" value="ECO:0007669"/>
    <property type="project" value="UniProtKB-EC"/>
</dbReference>
<protein>
    <recommendedName>
        <fullName evidence="13">beta-glucosidase</fullName>
        <ecNumber evidence="13">3.2.1.21</ecNumber>
    </recommendedName>
</protein>
<organism evidence="19 20">
    <name type="scientific">Saitoella complicata (strain BCRC 22490 / CBS 7301 / JCM 7358 / NBRC 10748 / NRRL Y-17804)</name>
    <dbReference type="NCBI Taxonomy" id="698492"/>
    <lineage>
        <taxon>Eukaryota</taxon>
        <taxon>Fungi</taxon>
        <taxon>Dikarya</taxon>
        <taxon>Ascomycota</taxon>
        <taxon>Taphrinomycotina</taxon>
        <taxon>Taphrinomycotina incertae sedis</taxon>
        <taxon>Saitoella</taxon>
    </lineage>
</organism>
<evidence type="ECO:0000256" key="13">
    <source>
        <dbReference type="RuleBase" id="RU361161"/>
    </source>
</evidence>
<evidence type="ECO:0000256" key="15">
    <source>
        <dbReference type="SAM" id="SignalP"/>
    </source>
</evidence>
<dbReference type="InterPro" id="IPR002772">
    <property type="entry name" value="Glyco_hydro_3_C"/>
</dbReference>
<evidence type="ECO:0000256" key="5">
    <source>
        <dbReference type="ARBA" id="ARBA00022525"/>
    </source>
</evidence>
<evidence type="ECO:0000256" key="4">
    <source>
        <dbReference type="ARBA" id="ARBA00005336"/>
    </source>
</evidence>
<dbReference type="Pfam" id="PF14310">
    <property type="entry name" value="Fn3-like"/>
    <property type="match status" value="1"/>
</dbReference>
<evidence type="ECO:0000313" key="19">
    <source>
        <dbReference type="EMBL" id="GAO47444.1"/>
    </source>
</evidence>
<dbReference type="Gene3D" id="3.20.20.300">
    <property type="entry name" value="Glycoside hydrolase, family 3, N-terminal domain"/>
    <property type="match status" value="1"/>
</dbReference>
<dbReference type="InterPro" id="IPR050288">
    <property type="entry name" value="Cellulose_deg_GH3"/>
</dbReference>
<feature type="region of interest" description="Disordered" evidence="14">
    <location>
        <begin position="732"/>
        <end position="777"/>
    </location>
</feature>
<dbReference type="GO" id="GO:0005576">
    <property type="term" value="C:extracellular region"/>
    <property type="evidence" value="ECO:0007669"/>
    <property type="project" value="UniProtKB-SubCell"/>
</dbReference>
<dbReference type="SUPFAM" id="SSF51445">
    <property type="entry name" value="(Trans)glycosidases"/>
    <property type="match status" value="1"/>
</dbReference>
<dbReference type="InterPro" id="IPR036881">
    <property type="entry name" value="Glyco_hydro_3_C_sf"/>
</dbReference>
<feature type="chain" id="PRO_5002430307" description="beta-glucosidase" evidence="15">
    <location>
        <begin position="18"/>
        <end position="953"/>
    </location>
</feature>
<dbReference type="STRING" id="698492.A0A0E9NC90"/>
<dbReference type="InterPro" id="IPR017853">
    <property type="entry name" value="GH"/>
</dbReference>
<dbReference type="EMBL" id="BACD03000009">
    <property type="protein sequence ID" value="GAO47444.1"/>
    <property type="molecule type" value="Genomic_DNA"/>
</dbReference>
<dbReference type="InterPro" id="IPR019800">
    <property type="entry name" value="Glyco_hydro_3_AS"/>
</dbReference>
<comment type="pathway">
    <text evidence="3 13">Glycan metabolism; cellulose degradation.</text>
</comment>
<feature type="domain" description="Glycoside hydrolase family 3 C-terminal" evidence="17">
    <location>
        <begin position="403"/>
        <end position="664"/>
    </location>
</feature>
<keyword evidence="5" id="KW-0964">Secreted</keyword>
<name>A0A0E9NC90_SAICN</name>
<keyword evidence="8" id="KW-0325">Glycoprotein</keyword>
<evidence type="ECO:0000259" key="18">
    <source>
        <dbReference type="Pfam" id="PF14310"/>
    </source>
</evidence>
<dbReference type="Pfam" id="PF00933">
    <property type="entry name" value="Glyco_hydro_3"/>
    <property type="match status" value="1"/>
</dbReference>
<dbReference type="PANTHER" id="PTHR42715:SF12">
    <property type="entry name" value="BETA-GLUCOSIDASE G-RELATED"/>
    <property type="match status" value="1"/>
</dbReference>
<feature type="compositionally biased region" description="Polar residues" evidence="14">
    <location>
        <begin position="746"/>
        <end position="775"/>
    </location>
</feature>
<comment type="subcellular location">
    <subcellularLocation>
        <location evidence="2">Secreted</location>
    </subcellularLocation>
</comment>
<evidence type="ECO:0000256" key="10">
    <source>
        <dbReference type="ARBA" id="ARBA00023295"/>
    </source>
</evidence>
<feature type="domain" description="Fibronectin type III-like" evidence="18">
    <location>
        <begin position="854"/>
        <end position="896"/>
    </location>
</feature>
<accession>A0A0E9NC90</accession>
<evidence type="ECO:0000256" key="14">
    <source>
        <dbReference type="SAM" id="MobiDB-lite"/>
    </source>
</evidence>
<reference evidence="19 20" key="3">
    <citation type="journal article" date="2015" name="Genome Announc.">
        <title>Draft Genome Sequence of the Archiascomycetous Yeast Saitoella complicata.</title>
        <authorList>
            <person name="Yamauchi K."/>
            <person name="Kondo S."/>
            <person name="Hamamoto M."/>
            <person name="Takahashi Y."/>
            <person name="Ogura Y."/>
            <person name="Hayashi T."/>
            <person name="Nishida H."/>
        </authorList>
    </citation>
    <scope>NUCLEOTIDE SEQUENCE [LARGE SCALE GENOMIC DNA]</scope>
    <source>
        <strain evidence="19 20">NRRL Y-17804</strain>
    </source>
</reference>
<feature type="signal peptide" evidence="15">
    <location>
        <begin position="1"/>
        <end position="17"/>
    </location>
</feature>
<dbReference type="UniPathway" id="UPA00696"/>
<keyword evidence="7 13" id="KW-0378">Hydrolase</keyword>
<evidence type="ECO:0000256" key="8">
    <source>
        <dbReference type="ARBA" id="ARBA00023180"/>
    </source>
</evidence>
<evidence type="ECO:0000256" key="12">
    <source>
        <dbReference type="ARBA" id="ARBA00024983"/>
    </source>
</evidence>
<keyword evidence="20" id="KW-1185">Reference proteome</keyword>
<dbReference type="Gene3D" id="3.40.50.1700">
    <property type="entry name" value="Glycoside hydrolase family 3 C-terminal domain"/>
    <property type="match status" value="1"/>
</dbReference>
<dbReference type="InterPro" id="IPR026891">
    <property type="entry name" value="Fn3-like"/>
</dbReference>
<dbReference type="FunFam" id="3.20.20.300:FF:000002">
    <property type="entry name" value="Probable beta-glucosidase"/>
    <property type="match status" value="1"/>
</dbReference>
<evidence type="ECO:0000313" key="20">
    <source>
        <dbReference type="Proteomes" id="UP000033140"/>
    </source>
</evidence>
<dbReference type="EC" id="3.2.1.21" evidence="13"/>
<comment type="caution">
    <text evidence="19">The sequence shown here is derived from an EMBL/GenBank/DDBJ whole genome shotgun (WGS) entry which is preliminary data.</text>
</comment>
<evidence type="ECO:0000256" key="3">
    <source>
        <dbReference type="ARBA" id="ARBA00004987"/>
    </source>
</evidence>
<reference evidence="19 20" key="1">
    <citation type="journal article" date="2011" name="J. Gen. Appl. Microbiol.">
        <title>Draft genome sequencing of the enigmatic yeast Saitoella complicata.</title>
        <authorList>
            <person name="Nishida H."/>
            <person name="Hamamoto M."/>
            <person name="Sugiyama J."/>
        </authorList>
    </citation>
    <scope>NUCLEOTIDE SEQUENCE [LARGE SCALE GENOMIC DNA]</scope>
    <source>
        <strain evidence="19 20">NRRL Y-17804</strain>
    </source>
</reference>
<proteinExistence type="inferred from homology"/>
<comment type="similarity">
    <text evidence="4 13">Belongs to the glycosyl hydrolase 3 family.</text>
</comment>
<comment type="function">
    <text evidence="12">Beta-glucosidases are one of a number of cellulolytic enzymes involved in the degradation of cellulosic biomass. Catalyzes the last step releasing glucose from the inhibitory cellobiose.</text>
</comment>
<keyword evidence="11 13" id="KW-0624">Polysaccharide degradation</keyword>
<dbReference type="PANTHER" id="PTHR42715">
    <property type="entry name" value="BETA-GLUCOSIDASE"/>
    <property type="match status" value="1"/>
</dbReference>
<dbReference type="InterPro" id="IPR001764">
    <property type="entry name" value="Glyco_hydro_3_N"/>
</dbReference>
<evidence type="ECO:0000256" key="1">
    <source>
        <dbReference type="ARBA" id="ARBA00000448"/>
    </source>
</evidence>
<comment type="catalytic activity">
    <reaction evidence="1 13">
        <text>Hydrolysis of terminal, non-reducing beta-D-glucosyl residues with release of beta-D-glucose.</text>
        <dbReference type="EC" id="3.2.1.21"/>
    </reaction>
</comment>
<dbReference type="PRINTS" id="PR00133">
    <property type="entry name" value="GLHYDRLASE3"/>
</dbReference>
<dbReference type="FunFam" id="3.40.50.1700:FF:000003">
    <property type="entry name" value="Probable beta-glucosidase"/>
    <property type="match status" value="1"/>
</dbReference>
<keyword evidence="10 13" id="KW-0326">Glycosidase</keyword>
<evidence type="ECO:0000256" key="9">
    <source>
        <dbReference type="ARBA" id="ARBA00023277"/>
    </source>
</evidence>
<dbReference type="PROSITE" id="PS00775">
    <property type="entry name" value="GLYCOSYL_HYDROL_F3"/>
    <property type="match status" value="1"/>
</dbReference>
<keyword evidence="9 13" id="KW-0119">Carbohydrate metabolism</keyword>
<evidence type="ECO:0000259" key="16">
    <source>
        <dbReference type="Pfam" id="PF00933"/>
    </source>
</evidence>
<dbReference type="SUPFAM" id="SSF52279">
    <property type="entry name" value="Beta-D-glucan exohydrolase, C-terminal domain"/>
    <property type="match status" value="1"/>
</dbReference>
<feature type="domain" description="Glycoside hydrolase family 3 N-terminal" evidence="16">
    <location>
        <begin position="85"/>
        <end position="342"/>
    </location>
</feature>
<dbReference type="Pfam" id="PF01915">
    <property type="entry name" value="Glyco_hydro_3_C"/>
    <property type="match status" value="1"/>
</dbReference>
<evidence type="ECO:0000259" key="17">
    <source>
        <dbReference type="Pfam" id="PF01915"/>
    </source>
</evidence>
<dbReference type="Gene3D" id="2.60.40.10">
    <property type="entry name" value="Immunoglobulins"/>
    <property type="match status" value="1"/>
</dbReference>
<dbReference type="Proteomes" id="UP000033140">
    <property type="component" value="Unassembled WGS sequence"/>
</dbReference>
<evidence type="ECO:0000256" key="11">
    <source>
        <dbReference type="ARBA" id="ARBA00023326"/>
    </source>
</evidence>
<evidence type="ECO:0000256" key="6">
    <source>
        <dbReference type="ARBA" id="ARBA00022729"/>
    </source>
</evidence>
<sequence length="953" mass="103646">MLLYATVALTLFAGAKAQVDGIYYPQPLEGYYPSPRGSGLGNWSAAYDAARATLGDMTLLEKVNLTTGIGWQQGPCVGNTGSVPRLCIPSLCLQDSPLGVRDTDYNSVFPAGITVAQTFNRTAMYLRGVAMGKEFRGKGVNVQLGPVAGPLGRDPEGGRNWEGFSADPYVCGAAMYETITGIQSQGVIACAKHYIAYAQEHFRQVGEAEGYGYDITDSYSSNLGQRTLHELYAWPFQDAVRANVGSVMTSYNQINNSYAAQNAYLINGVLKDEFGFQGFVVSDWWGQHSGVESALAGLDMSMPGDTAAGSDGAWFGPNLTEAVVNGSVPLWRVDDMATRILAAWYYMGQDNDYPEVNFNSWTLRTEGYEDFAAQEDFGVVNEHVNVMDEHRKLIRDIAAEANVLLKNVKANGKPALPLEDGIPFIAIFGSDAGPAEVGPNGCPDRGCDNGTLAVGWGSGTANFPYLVDPLEAIQERASAAGSEVMWVLDNYAYDEAITLADQAADAPSGVCLVFVNADSGEGYIDVDGNEGDRNNLTLWHDGDTLIKTVAEHCYNTVVVIHSVGPVILEEWIEHPNVTGVIWAGLPGQESGHAITDVLFGDVNPSGVLPFTIAKCRDDYPAHVLYQPNFSVPQINFTEGTLIDYRWFLCNNITPRYSFGYGLSYTEFRYGNITVETVGDLGDYAPRPATPSLSFLNDTVPPVSDLCFPTSISSVSGYIYPYISCPTSVPSSGAHPHKPKADADSTMAETTCSKTSTAPRPSLSGEGQNEFNSFPYSRNGGGVGGNPSLYDVIFKISFEVENVGCSKGATVPQIFLRYAQDDMQGDSKCEDCAQLTVADYERLFMSDQVEIVPVGDVPRNVTWSETDLRGFDKVELYPGEKTTVTFELTRRDVTRWSFSSTLGYPYALGEGLYKRDGRTENAINLIRLAVLGHMLVLGRLRRYWLLLCDEAELV</sequence>